<dbReference type="InterPro" id="IPR032465">
    <property type="entry name" value="ACMSD"/>
</dbReference>
<gene>
    <name evidence="7" type="ORF">FGK64_12460</name>
</gene>
<evidence type="ECO:0000256" key="1">
    <source>
        <dbReference type="ARBA" id="ARBA00022723"/>
    </source>
</evidence>
<dbReference type="InterPro" id="IPR032466">
    <property type="entry name" value="Metal_Hydrolase"/>
</dbReference>
<comment type="catalytic activity">
    <reaction evidence="4">
        <text>6-methylsalicylate + H(+) = 3-methylphenol + CO2</text>
        <dbReference type="Rhea" id="RHEA:23112"/>
        <dbReference type="ChEBI" id="CHEBI:15378"/>
        <dbReference type="ChEBI" id="CHEBI:16526"/>
        <dbReference type="ChEBI" id="CHEBI:17231"/>
        <dbReference type="ChEBI" id="CHEBI:36658"/>
        <dbReference type="EC" id="4.1.1.52"/>
    </reaction>
    <physiologicalReaction direction="left-to-right" evidence="4">
        <dbReference type="Rhea" id="RHEA:23113"/>
    </physiologicalReaction>
</comment>
<evidence type="ECO:0000313" key="7">
    <source>
        <dbReference type="EMBL" id="TMV13542.1"/>
    </source>
</evidence>
<keyword evidence="3" id="KW-0456">Lyase</keyword>
<evidence type="ECO:0000256" key="3">
    <source>
        <dbReference type="ARBA" id="ARBA00023239"/>
    </source>
</evidence>
<protein>
    <recommendedName>
        <fullName evidence="5">6-methylsalicylate decarboxylase</fullName>
        <ecNumber evidence="5">4.1.1.52</ecNumber>
    </recommendedName>
</protein>
<sequence length="329" mass="35256">MAHRIDVQHHLLPQAYVRAVGRDRIADTIVSNQCPDWTAEVSLEAMDRNGIATAMLSLAAPGFHFDSAADAAALARLCNDEAAAICAQYPGRFGFFATLPLPHIDESLAEVDRALNGLGADGICLLTNYGGHYLGDARLAPVLEYLNARGTVAFVHPSDIEGGRPLPHLPAATLEFPFETTRAITNLLFSGQAARLRDLRMIFSHAGGTIPFLADRISRLERRPDLACHVPDGALAEMKRFYFDIALSAGARTLQPLLDFVPPSQILFASDFPFAGEDTMAATVRALNGQGLSADVVSAIEAGAAQALFPTRRMAAVSPQQAVVLNSQI</sequence>
<evidence type="ECO:0000256" key="5">
    <source>
        <dbReference type="ARBA" id="ARBA00038889"/>
    </source>
</evidence>
<evidence type="ECO:0000259" key="6">
    <source>
        <dbReference type="Pfam" id="PF04909"/>
    </source>
</evidence>
<keyword evidence="8" id="KW-1185">Reference proteome</keyword>
<keyword evidence="2" id="KW-0862">Zinc</keyword>
<proteinExistence type="predicted"/>
<evidence type="ECO:0000313" key="8">
    <source>
        <dbReference type="Proteomes" id="UP001191082"/>
    </source>
</evidence>
<keyword evidence="1" id="KW-0479">Metal-binding</keyword>
<dbReference type="Gene3D" id="3.20.20.140">
    <property type="entry name" value="Metal-dependent hydrolases"/>
    <property type="match status" value="1"/>
</dbReference>
<dbReference type="InterPro" id="IPR006680">
    <property type="entry name" value="Amidohydro-rel"/>
</dbReference>
<feature type="domain" description="Amidohydrolase-related" evidence="6">
    <location>
        <begin position="5"/>
        <end position="310"/>
    </location>
</feature>
<organism evidence="7 8">
    <name type="scientific">Arenibacterium halophilum</name>
    <dbReference type="NCBI Taxonomy" id="2583821"/>
    <lineage>
        <taxon>Bacteria</taxon>
        <taxon>Pseudomonadati</taxon>
        <taxon>Pseudomonadota</taxon>
        <taxon>Alphaproteobacteria</taxon>
        <taxon>Rhodobacterales</taxon>
        <taxon>Paracoccaceae</taxon>
        <taxon>Arenibacterium</taxon>
    </lineage>
</organism>
<accession>A0ABY2XAZ7</accession>
<dbReference type="EMBL" id="VCPC01000002">
    <property type="protein sequence ID" value="TMV13542.1"/>
    <property type="molecule type" value="Genomic_DNA"/>
</dbReference>
<dbReference type="EC" id="4.1.1.52" evidence="5"/>
<dbReference type="PANTHER" id="PTHR21240">
    <property type="entry name" value="2-AMINO-3-CARBOXYLMUCONATE-6-SEMIALDEHYDE DECARBOXYLASE"/>
    <property type="match status" value="1"/>
</dbReference>
<evidence type="ECO:0000256" key="2">
    <source>
        <dbReference type="ARBA" id="ARBA00022833"/>
    </source>
</evidence>
<dbReference type="PANTHER" id="PTHR21240:SF29">
    <property type="entry name" value="AMIDOHYDROLASE-RELATED DOMAIN-CONTAINING PROTEIN"/>
    <property type="match status" value="1"/>
</dbReference>
<comment type="caution">
    <text evidence="7">The sequence shown here is derived from an EMBL/GenBank/DDBJ whole genome shotgun (WGS) entry which is preliminary data.</text>
</comment>
<dbReference type="Proteomes" id="UP001191082">
    <property type="component" value="Unassembled WGS sequence"/>
</dbReference>
<dbReference type="Pfam" id="PF04909">
    <property type="entry name" value="Amidohydro_2"/>
    <property type="match status" value="1"/>
</dbReference>
<dbReference type="SUPFAM" id="SSF51556">
    <property type="entry name" value="Metallo-dependent hydrolases"/>
    <property type="match status" value="1"/>
</dbReference>
<dbReference type="RefSeq" id="WP_171054054.1">
    <property type="nucleotide sequence ID" value="NZ_VCPC01000002.1"/>
</dbReference>
<name>A0ABY2XAZ7_9RHOB</name>
<reference evidence="7 8" key="1">
    <citation type="submission" date="2019-05" db="EMBL/GenBank/DDBJ databases">
        <title>Marivita sp. nov. isolated from sea sediment.</title>
        <authorList>
            <person name="Kim W."/>
        </authorList>
    </citation>
    <scope>NUCLEOTIDE SEQUENCE [LARGE SCALE GENOMIC DNA]</scope>
    <source>
        <strain evidence="7 8">CAU 1492</strain>
    </source>
</reference>
<evidence type="ECO:0000256" key="4">
    <source>
        <dbReference type="ARBA" id="ARBA00036832"/>
    </source>
</evidence>